<evidence type="ECO:0008006" key="4">
    <source>
        <dbReference type="Google" id="ProtNLM"/>
    </source>
</evidence>
<comment type="caution">
    <text evidence="2">The sequence shown here is derived from an EMBL/GenBank/DDBJ whole genome shotgun (WGS) entry which is preliminary data.</text>
</comment>
<keyword evidence="1" id="KW-0812">Transmembrane</keyword>
<evidence type="ECO:0000313" key="2">
    <source>
        <dbReference type="EMBL" id="MFD1889454.1"/>
    </source>
</evidence>
<protein>
    <recommendedName>
        <fullName evidence="4">DUF1707 domain-containing protein</fullName>
    </recommendedName>
</protein>
<dbReference type="RefSeq" id="WP_343872464.1">
    <property type="nucleotide sequence ID" value="NZ_BAAAIX010000008.1"/>
</dbReference>
<sequence>MPSRHPPISNILDFWLDYFGAPGRQRRELRNELRANLDGSAAERGWETAREGLGSIRALARESAASVRDERRPSWTTGAVLAALLFGFVVLVHAWSMFAFVDGAMATGIPVGHEVTAGVTLLPGSRFTAGNQVNGFGLGFGMVISP</sequence>
<evidence type="ECO:0000313" key="3">
    <source>
        <dbReference type="Proteomes" id="UP001597326"/>
    </source>
</evidence>
<accession>A0ABW4RUH6</accession>
<organism evidence="2 3">
    <name type="scientific">Luteococcus peritonei</name>
    <dbReference type="NCBI Taxonomy" id="88874"/>
    <lineage>
        <taxon>Bacteria</taxon>
        <taxon>Bacillati</taxon>
        <taxon>Actinomycetota</taxon>
        <taxon>Actinomycetes</taxon>
        <taxon>Propionibacteriales</taxon>
        <taxon>Propionibacteriaceae</taxon>
        <taxon>Luteococcus</taxon>
    </lineage>
</organism>
<reference evidence="3" key="1">
    <citation type="journal article" date="2019" name="Int. J. Syst. Evol. Microbiol.">
        <title>The Global Catalogue of Microorganisms (GCM) 10K type strain sequencing project: providing services to taxonomists for standard genome sequencing and annotation.</title>
        <authorList>
            <consortium name="The Broad Institute Genomics Platform"/>
            <consortium name="The Broad Institute Genome Sequencing Center for Infectious Disease"/>
            <person name="Wu L."/>
            <person name="Ma J."/>
        </authorList>
    </citation>
    <scope>NUCLEOTIDE SEQUENCE [LARGE SCALE GENOMIC DNA]</scope>
    <source>
        <strain evidence="3">CAIM 431</strain>
    </source>
</reference>
<evidence type="ECO:0000256" key="1">
    <source>
        <dbReference type="SAM" id="Phobius"/>
    </source>
</evidence>
<name>A0ABW4RUH6_9ACTN</name>
<keyword evidence="1" id="KW-1133">Transmembrane helix</keyword>
<keyword evidence="1" id="KW-0472">Membrane</keyword>
<dbReference type="EMBL" id="JBHUFZ010000010">
    <property type="protein sequence ID" value="MFD1889454.1"/>
    <property type="molecule type" value="Genomic_DNA"/>
</dbReference>
<dbReference type="Proteomes" id="UP001597326">
    <property type="component" value="Unassembled WGS sequence"/>
</dbReference>
<keyword evidence="3" id="KW-1185">Reference proteome</keyword>
<gene>
    <name evidence="2" type="ORF">ACFSCS_04520</name>
</gene>
<proteinExistence type="predicted"/>
<feature type="transmembrane region" description="Helical" evidence="1">
    <location>
        <begin position="78"/>
        <end position="101"/>
    </location>
</feature>